<feature type="region of interest" description="Disordered" evidence="9">
    <location>
        <begin position="3906"/>
        <end position="3954"/>
    </location>
</feature>
<evidence type="ECO:0000256" key="5">
    <source>
        <dbReference type="ARBA" id="ARBA00022737"/>
    </source>
</evidence>
<feature type="compositionally biased region" description="Low complexity" evidence="9">
    <location>
        <begin position="2099"/>
        <end position="2109"/>
    </location>
</feature>
<comment type="function">
    <text evidence="8">Involved in pre-mRNA splicing and cell cycle progression. Required for the spliceosome assembly and initiation of the DNA replication.</text>
</comment>
<keyword evidence="7" id="KW-0539">Nucleus</keyword>
<keyword evidence="5" id="KW-0677">Repeat</keyword>
<evidence type="ECO:0000259" key="13">
    <source>
        <dbReference type="Pfam" id="PF23231"/>
    </source>
</evidence>
<feature type="compositionally biased region" description="Low complexity" evidence="9">
    <location>
        <begin position="2390"/>
        <end position="2402"/>
    </location>
</feature>
<feature type="region of interest" description="Disordered" evidence="9">
    <location>
        <begin position="2092"/>
        <end position="2114"/>
    </location>
</feature>
<comment type="caution">
    <text evidence="14">The sequence shown here is derived from an EMBL/GenBank/DDBJ whole genome shotgun (WGS) entry which is preliminary data.</text>
</comment>
<dbReference type="GO" id="GO:0055080">
    <property type="term" value="P:monoatomic cation homeostasis"/>
    <property type="evidence" value="ECO:0007669"/>
    <property type="project" value="TreeGrafter"/>
</dbReference>
<feature type="compositionally biased region" description="Basic residues" evidence="9">
    <location>
        <begin position="2250"/>
        <end position="2264"/>
    </location>
</feature>
<keyword evidence="4" id="KW-0747">Spliceosome</keyword>
<dbReference type="EMBL" id="CAJOBG010000167">
    <property type="protein sequence ID" value="CAF3770523.1"/>
    <property type="molecule type" value="Genomic_DNA"/>
</dbReference>
<feature type="compositionally biased region" description="Polar residues" evidence="9">
    <location>
        <begin position="2286"/>
        <end position="2302"/>
    </location>
</feature>
<feature type="compositionally biased region" description="Low complexity" evidence="9">
    <location>
        <begin position="4013"/>
        <end position="4031"/>
    </location>
</feature>
<sequence>MEDERPAKGPKIVPVKNKMPAPIQITAEQLLREAKEKQLEYVAPPPRQKISDPEELAEYRMKKRKELEDAIRKNRQKMVNWVKYAHWEESQQEIQRARSIWERALDVDYRNIAIWLKYAEMEMRYKQINHARNIWDRAIAILPRANQLWYKYTYMEEMLSNIAGCRQIFERWMEWQPDEQAWNTYIKFELRYNELERARMIYERFVITHPEPRNWIRYAKFEEQNSYVKSARRIYERAIEFFGEEHLNERLLLDFAKFEEHQKEHERCRMIYKYALEHLPKSSCDDIFKAYTIHEKKYGDRTGIEDVITSKRKFQYEEELKENSMDYDTWFDYLRLLESEGDFAVIREAYEKAIAQLPPIQEKRYWRRYIYIWINYALFEELEAEDIERTREVYKACINLIPHKKFTFAKIWLYYAHFEIRQKELGSVRKILGAAIGMCPKDKLFRGYIDLEIQLREFDNCRRLYEKFLEFGPDNCTTWIKFAELESILGDIDRARAIYELAIEQPRLDMPELLWKAFIDFEIEQQEYDRARRLYSKLLKKTQHVKVWLSLAQFEASIDESDSIDRARDVFEQAFKTLRTANDKEERLMLVEHWLDFEKERGTDESVARVEKNLPKRIKQRRKILGEDGTESGQWEEYMQLVFPDDEAVQPHLKLLAMAKRWKKVQDNITVPMSETVHHNTVTTTTTTTMESSNEEIPLPESHASAISFDRVLVQNILHGLSPSLSDAIASIPRWLLIKVAFPHVMHACSAAIEHSLHSIQQQPNTTGHPSLLVSSSISLSPSPSSQLQVPTSLQIPISTPNVPPVLLGSLAATNLSSTMSVEHQTSHQPLFRLSSTAHSTSSYASLANKLNPTEIRLFHTLHHLFLDAASQNNHTSINIDQLVPLNTIQLFIYLFIPYIHTYLQSNEKEFLSHSDLSQGMQLIWQPLLEYRQPNIRMFSSFVKPIIPSYASPNENGDYISILNDSQQHHHQQQQQQQQQQTYYMNNNKRNRLSVLVESPTSIPTTTRAILEESEEDQQSQLSPVPIQSQPSTTKEYVTHLSRSASEKQPLSDLTNQPIMMAPIVSSEGSSVSLFQPITAKKDQKSVSSVVADSDTTTNNSITDLTAYGTSNGAKPRAPLVHMSSICSISDSSRLTTSPQSPGGDKFTILQSGTGSSSSSASTPSVILPLHCAQCQQPVFAPNHPQNIPYICSSCTTTKPPSTSKTSDLPLKPAIQKDSTSTTRRQSATVPKTRTSPRSSELLLLATYFDIGILRTLFSPSWLTDGYLWCLEYLHKRIIDIADEILSDALMSGTLPINILRFKSLSIPQLNLGNEHDYYEYLKNVYFNEQVTNDIIEQQCMMAGTGDVAASSSIKQPATLLNVPFKYFAGKSPYHGKHSQKYDNFYKKISKIRYIDEEGIEHLDLANIDRRDNLGTSSSSKASRLHLTDPGLLLLKTTPLNTSDRSILPTTNGTTRQSVDSLLNSSNSNTTKTAAPITTTNLNTMKTFSVSDSEINYKFLEEIEEAQGSSAYINRSGTINFGVVLAGIHAVICKEHHLKVCELVMNILDVLLGLAVISSSEDDMHKKQLLAVGNSGTAGEDRVDEQMEEWLKQINAKEEEKFQLAVDITLRIIKRLGCPHCQPRGRSFTADQLRGKVRLSLNKLRILNQRRFEKYFLNLTLHGDLVHILDIFHALCGYCSESNVGLAHYSPYIPTKSETHVRQTYSNNFGNTHLGVGPKGIDGFILNIVFKPFVTRLIMMKEYLMSSENVALYGECRAFLTCIKENHGGIFRLVVFSSLLDPEKKLKSLKQQDLNTKAKAKGSNPFVRQDGINSNGKGTVINRDLSDDADLDRHGSTSQQITTNGVEEAPVTVAASSAFSIKLKNIRTRTGSLIGGDDHSLYTHQEESLYVDLSLVRLGLLRLNFMMESCPPGSLPDPQFLNTLLTLDSPIISKAAYLVECAHFVRRCALGQWPEWMRINMTTFRPHESFAVRATGNMNSRLNKLYQAAAARMFYVWGEALSSQLETILDNEQQQVATDHTNETGIGLEGGVGSSFWNSDETYEDYYNEAIVNRSGHDCPYSLRVVACLLLYEITSFLREVYDTLPKLSSIPPAGVNARQQQTQRTNNQGVNVPTNLVETSSTLTDKRSTDRMRMGSVVSQISNRSSASISSEHPALSPQASSVIVPPVLSTVPATIININPTLVGERHISFAVNKENDSNESNHTALVLNDDDGVVVVDGNSLSGANDRRMSVAVYKSGSVTGSTGKSKLMRRSSVKLRKPSLRIKDSGKPNRRSSYRTRRRSHASNISSETDGHQSNIGSSVMEPTDEYLNGNDEDFDQGNFDDIINTRPFPWIKVVIRILNDVNLTCDHQIKCLSNCYDKRTASCKNLTQALLNMYRLSPSNLPNISSSFSRSSSSTHRSTIHLRRNDTTSSKGHQDPKKRRLSTCLFGEGTCPSSDNAAKGINASKPADGPVYGMVFETADPHFDKQVNTHFTAIATYLEKQVGTLTQVPLMILCKSSVLLEDEHYAQILNLSWELLLDRNEELAACAATIVILTAARASHLVDALVHEEMENTSALIRYNAILKFQTLWRFRYQFWIRLEEGAHSMMKILPPSIEFVLPSPVLGISNLQTVDPPWMPHAKTLVQQVALNQEEVRAVVTASKTRKKHQQELIHSALMAEETSKRVARENFAMSTVPMLQSASFEPLLHQPRDEEEEGHTDDDRFVETSIQIRQAQGTFPSAFGAAVYLLVEMLEDEETLESGAAVSAAARKAIWTCLVDEPTLLIRFFFEKLSHKERRIKSLQSLRRLMICLTDIPPQFAHAVFNYVLGLLMSMVRSPLDGSQELIIAGLTLLWQIIPYLHGLVLKDLKQILRKEQAEMMILITGNIPSTKKVIIHGPDLSQIPTQAIIQEDTQFSNVFLEALDFFGIPDAKRDRYYLIDVKTQQIHIPDTYVRDFYFFRRNIYPQLSLIPMDTKQSQKQLEQMSIYLKTTELSKVLFARYLVENTPYNQIHNCVTFFHDELIKSPSFPRKPLESDYNLYTRISDKELFNLDMLHKYNWIKLIACLFFNMDGKTTTTWDITLFLNVINGAFILHCEDFAMLRFCLAIYISTAKHFRHIFATNGYLLIMPTFLRVYSNIQSNPMLKRAIEYCCRQFFILHRIPFILQMLASISQLLDFDEQADVTDTNKIQPIHLFRLLIALEQTSVDAMRDDYSILELVKDDSTSSKTTSIITPTTMPIANMTVVAVLGQGNMIAPSTIKTLDFCYADDDTIFTLLNCIDVCVTVVAYAPDSIRSLQMLGIIDLLLPKYLEYLKDRTNKNDCQKYGREEVKIIEKLSVAIKTMISASESLTRAFVGPKHETLAGASYKHSRGSNRSPSIVPDEDSMSRFIDDRTKNKAQDVDEHKQASEFRWPRDTLLSVISIFVHFSSQRLKELNKLINDPTFRMPEILDAKSHTRLADIAHTLLKLGGFDPITMSCRGIQNYFQKLLPWTNWSQEQLRPALNLLLRRIDRMFSKICKKPMTKRCFDWEATAGILNGIYLTIDRHPYIAYFPNLKALVSGCIALVLNENVSESSHSVPRFDTAAFPKEFSRVVIKLVGRYLLAIKNQPNLEALTGNSWSFPNVPSAINHLLHFLLPLMFWAGSGRKDAPKIHPVDISYIITILLNSLKPSSKLASAMGAQGGPGSGAPGQISSGSGTGGGKQHLTIGEAILQNSSFTHKSMRQLKDLLQTASLLGLKVLMVGFTKQLKREWRRIAQSIKLMCNKQSNVSSILLSFIDFIISYKTPIFVILRPFLFHYIYSVTSDNDRDYEMITNIQQKLIFDKITPSKSTGEILSVLMQELNHLKAELTAVSLTTTQEMSRTGSGGGKKRVILSRTPRRRMRDDIPLLRLSSSDESKSLFPYETRPVGAEKVRFDTEALEQMKDRGGGTGASAATTDGRSAGSRVTNTYRIRQQQSSDSSLNASPKKKTEKIRVKEALDVLETYLARYRVRSGVEIADIPIKWTRDLTLNNPLTMIDEPIVPVKPESSHFQSSSPNPNPPSHLSRSITVAGDRSSVTTDRLTRFYNKIEETDIDQSKTNKESGPILRTFRGRKRDTAHFDKSRLAKGLMRPHISSEPTMTYDATKEMNEIFRPNKQANQQNLTSVTNETTSDFIATRASNNQSVLASIFVNTSNEQISSSPSIPMTTILPTQKEVWISRSPNTPTVTEADYESQV</sequence>
<feature type="compositionally biased region" description="Low complexity" evidence="9">
    <location>
        <begin position="2239"/>
        <end position="2249"/>
    </location>
</feature>
<dbReference type="Pfam" id="PF23231">
    <property type="entry name" value="HAT_Syf1_CNRKL1_C"/>
    <property type="match status" value="1"/>
</dbReference>
<dbReference type="FunFam" id="1.25.40.10:FF:000269">
    <property type="entry name" value="Crooked neck pre-mRNA-splicing factor 1"/>
    <property type="match status" value="1"/>
</dbReference>
<dbReference type="GO" id="GO:0006397">
    <property type="term" value="P:mRNA processing"/>
    <property type="evidence" value="ECO:0007669"/>
    <property type="project" value="UniProtKB-KW"/>
</dbReference>
<dbReference type="PANTHER" id="PTHR31781">
    <property type="entry name" value="UNC80"/>
    <property type="match status" value="1"/>
</dbReference>
<dbReference type="Pfam" id="PF19424">
    <property type="entry name" value="UNC80"/>
    <property type="match status" value="1"/>
</dbReference>
<dbReference type="Pfam" id="PF15778">
    <property type="entry name" value="UNC80_N"/>
    <property type="match status" value="2"/>
</dbReference>
<dbReference type="GO" id="GO:0008380">
    <property type="term" value="P:RNA splicing"/>
    <property type="evidence" value="ECO:0007669"/>
    <property type="project" value="UniProtKB-KW"/>
</dbReference>
<dbReference type="Pfam" id="PF20262">
    <property type="entry name" value="UNC80_C"/>
    <property type="match status" value="2"/>
</dbReference>
<keyword evidence="3" id="KW-0507">mRNA processing</keyword>
<dbReference type="GO" id="GO:0030424">
    <property type="term" value="C:axon"/>
    <property type="evidence" value="ECO:0007669"/>
    <property type="project" value="TreeGrafter"/>
</dbReference>
<dbReference type="Gene3D" id="1.25.40.10">
    <property type="entry name" value="Tetratricopeptide repeat domain"/>
    <property type="match status" value="4"/>
</dbReference>
<protein>
    <submittedName>
        <fullName evidence="14">Uncharacterized protein</fullName>
    </submittedName>
</protein>
<organism evidence="14 15">
    <name type="scientific">Rotaria magnacalcarata</name>
    <dbReference type="NCBI Taxonomy" id="392030"/>
    <lineage>
        <taxon>Eukaryota</taxon>
        <taxon>Metazoa</taxon>
        <taxon>Spiralia</taxon>
        <taxon>Gnathifera</taxon>
        <taxon>Rotifera</taxon>
        <taxon>Eurotatoria</taxon>
        <taxon>Bdelloidea</taxon>
        <taxon>Philodinida</taxon>
        <taxon>Philodinidae</taxon>
        <taxon>Rotaria</taxon>
    </lineage>
</organism>
<evidence type="ECO:0000256" key="8">
    <source>
        <dbReference type="ARBA" id="ARBA00037040"/>
    </source>
</evidence>
<dbReference type="FunFam" id="1.25.40.10:FF:000075">
    <property type="entry name" value="Crooked neck pre-mRNA-splicing factor 1"/>
    <property type="match status" value="1"/>
</dbReference>
<evidence type="ECO:0000256" key="4">
    <source>
        <dbReference type="ARBA" id="ARBA00022728"/>
    </source>
</evidence>
<evidence type="ECO:0000259" key="10">
    <source>
        <dbReference type="Pfam" id="PF15778"/>
    </source>
</evidence>
<dbReference type="InterPro" id="IPR046460">
    <property type="entry name" value="UNC80_C"/>
</dbReference>
<dbReference type="InterPro" id="IPR003107">
    <property type="entry name" value="HAT"/>
</dbReference>
<comment type="similarity">
    <text evidence="2">Belongs to the crooked-neck family.</text>
</comment>
<evidence type="ECO:0000256" key="2">
    <source>
        <dbReference type="ARBA" id="ARBA00008644"/>
    </source>
</evidence>
<dbReference type="SUPFAM" id="SSF48452">
    <property type="entry name" value="TPR-like"/>
    <property type="match status" value="2"/>
</dbReference>
<feature type="region of interest" description="Disordered" evidence="9">
    <location>
        <begin position="1202"/>
        <end position="1235"/>
    </location>
</feature>
<evidence type="ECO:0000256" key="9">
    <source>
        <dbReference type="SAM" id="MobiDB-lite"/>
    </source>
</evidence>
<dbReference type="SMART" id="SM00386">
    <property type="entry name" value="HAT"/>
    <property type="match status" value="14"/>
</dbReference>
<evidence type="ECO:0000256" key="1">
    <source>
        <dbReference type="ARBA" id="ARBA00004324"/>
    </source>
</evidence>
<feature type="region of interest" description="Disordered" evidence="9">
    <location>
        <begin position="3660"/>
        <end position="3686"/>
    </location>
</feature>
<evidence type="ECO:0000256" key="6">
    <source>
        <dbReference type="ARBA" id="ARBA00023187"/>
    </source>
</evidence>
<feature type="region of interest" description="Disordered" evidence="9">
    <location>
        <begin position="2390"/>
        <end position="2424"/>
    </location>
</feature>
<gene>
    <name evidence="14" type="ORF">OVN521_LOCUS2211</name>
</gene>
<evidence type="ECO:0000256" key="7">
    <source>
        <dbReference type="ARBA" id="ARBA00023242"/>
    </source>
</evidence>
<dbReference type="FunFam" id="1.25.40.10:FF:000306">
    <property type="entry name" value="Cell cycle control protein cwf4"/>
    <property type="match status" value="1"/>
</dbReference>
<evidence type="ECO:0000259" key="12">
    <source>
        <dbReference type="Pfam" id="PF20262"/>
    </source>
</evidence>
<feature type="compositionally biased region" description="Low complexity" evidence="9">
    <location>
        <begin position="3916"/>
        <end position="3928"/>
    </location>
</feature>
<accession>A0A818ZK65</accession>
<dbReference type="InterPro" id="IPR045852">
    <property type="entry name" value="UNC80_central"/>
</dbReference>
<dbReference type="PANTHER" id="PTHR31781:SF1">
    <property type="entry name" value="PROTEIN UNC-80 HOMOLOG"/>
    <property type="match status" value="1"/>
</dbReference>
<feature type="region of interest" description="Disordered" evidence="9">
    <location>
        <begin position="1013"/>
        <end position="1033"/>
    </location>
</feature>
<dbReference type="InterPro" id="IPR055430">
    <property type="entry name" value="HAT_Syf1_CNRKL1_C"/>
</dbReference>
<keyword evidence="6" id="KW-0508">mRNA splicing</keyword>
<dbReference type="GO" id="GO:0005681">
    <property type="term" value="C:spliceosomal complex"/>
    <property type="evidence" value="ECO:0007669"/>
    <property type="project" value="UniProtKB-KW"/>
</dbReference>
<dbReference type="InterPro" id="IPR011990">
    <property type="entry name" value="TPR-like_helical_dom_sf"/>
</dbReference>
<evidence type="ECO:0000259" key="11">
    <source>
        <dbReference type="Pfam" id="PF19424"/>
    </source>
</evidence>
<feature type="region of interest" description="Disordered" evidence="9">
    <location>
        <begin position="1813"/>
        <end position="1842"/>
    </location>
</feature>
<feature type="domain" description="Protein UNC80 central region" evidence="11">
    <location>
        <begin position="1890"/>
        <end position="2700"/>
    </location>
</feature>
<dbReference type="InterPro" id="IPR031542">
    <property type="entry name" value="UNC80_N"/>
</dbReference>
<reference evidence="14" key="1">
    <citation type="submission" date="2021-02" db="EMBL/GenBank/DDBJ databases">
        <authorList>
            <person name="Nowell W R."/>
        </authorList>
    </citation>
    <scope>NUCLEOTIDE SEQUENCE</scope>
</reference>
<feature type="domain" description="Cation channel complex component UNC80 N-terminal" evidence="10">
    <location>
        <begin position="847"/>
        <end position="945"/>
    </location>
</feature>
<dbReference type="GO" id="GO:0005261">
    <property type="term" value="F:monoatomic cation channel activity"/>
    <property type="evidence" value="ECO:0007669"/>
    <property type="project" value="TreeGrafter"/>
</dbReference>
<feature type="region of interest" description="Disordered" evidence="9">
    <location>
        <begin position="1131"/>
        <end position="1161"/>
    </location>
</feature>
<feature type="region of interest" description="Disordered" evidence="9">
    <location>
        <begin position="2239"/>
        <end position="2316"/>
    </location>
</feature>
<evidence type="ECO:0000256" key="3">
    <source>
        <dbReference type="ARBA" id="ARBA00022664"/>
    </source>
</evidence>
<keyword evidence="15" id="KW-1185">Reference proteome</keyword>
<dbReference type="Proteomes" id="UP000663866">
    <property type="component" value="Unassembled WGS sequence"/>
</dbReference>
<feature type="compositionally biased region" description="Low complexity" evidence="9">
    <location>
        <begin position="1152"/>
        <end position="1161"/>
    </location>
</feature>
<comment type="subcellular location">
    <subcellularLocation>
        <location evidence="1">Nucleus speckle</location>
    </subcellularLocation>
</comment>
<feature type="domain" description="Protein UNC80 C-terminal" evidence="12">
    <location>
        <begin position="2709"/>
        <end position="3206"/>
    </location>
</feature>
<name>A0A818ZK65_9BILA</name>
<feature type="compositionally biased region" description="Basic residues" evidence="9">
    <location>
        <begin position="2272"/>
        <end position="2285"/>
    </location>
</feature>
<proteinExistence type="inferred from homology"/>
<feature type="region of interest" description="Disordered" evidence="9">
    <location>
        <begin position="4009"/>
        <end position="4037"/>
    </location>
</feature>
<feature type="domain" description="Pre-mRNA-splicing factor Syf1/CRNKL1-like C-terminal HAT-repeats" evidence="13">
    <location>
        <begin position="80"/>
        <end position="360"/>
    </location>
</feature>
<feature type="domain" description="Cation channel complex component UNC80 N-terminal" evidence="10">
    <location>
        <begin position="703"/>
        <end position="762"/>
    </location>
</feature>
<feature type="compositionally biased region" description="Polar residues" evidence="9">
    <location>
        <begin position="1217"/>
        <end position="1235"/>
    </location>
</feature>
<dbReference type="GO" id="GO:0016607">
    <property type="term" value="C:nuclear speck"/>
    <property type="evidence" value="ECO:0007669"/>
    <property type="project" value="UniProtKB-SubCell"/>
</dbReference>
<dbReference type="GO" id="GO:0034703">
    <property type="term" value="C:cation channel complex"/>
    <property type="evidence" value="ECO:0007669"/>
    <property type="project" value="TreeGrafter"/>
</dbReference>
<evidence type="ECO:0000313" key="15">
    <source>
        <dbReference type="Proteomes" id="UP000663866"/>
    </source>
</evidence>
<evidence type="ECO:0000313" key="14">
    <source>
        <dbReference type="EMBL" id="CAF3770523.1"/>
    </source>
</evidence>
<feature type="domain" description="Protein UNC80 C-terminal" evidence="12">
    <location>
        <begin position="3240"/>
        <end position="3833"/>
    </location>
</feature>
<feature type="compositionally biased region" description="Polar residues" evidence="9">
    <location>
        <begin position="3929"/>
        <end position="3948"/>
    </location>
</feature>